<dbReference type="PANTHER" id="PTHR43701:SF2">
    <property type="entry name" value="MEMBRANE TRANSPORTER PROTEIN YJNA-RELATED"/>
    <property type="match status" value="1"/>
</dbReference>
<dbReference type="PANTHER" id="PTHR43701">
    <property type="entry name" value="MEMBRANE TRANSPORTER PROTEIN MJ0441-RELATED"/>
    <property type="match status" value="1"/>
</dbReference>
<evidence type="ECO:0000256" key="4">
    <source>
        <dbReference type="ARBA" id="ARBA00023136"/>
    </source>
</evidence>
<dbReference type="Pfam" id="PF01925">
    <property type="entry name" value="TauE"/>
    <property type="match status" value="1"/>
</dbReference>
<dbReference type="GO" id="GO:0016020">
    <property type="term" value="C:membrane"/>
    <property type="evidence" value="ECO:0007669"/>
    <property type="project" value="UniProtKB-SubCell"/>
</dbReference>
<proteinExistence type="predicted"/>
<comment type="subcellular location">
    <subcellularLocation>
        <location evidence="1">Membrane</location>
        <topology evidence="1">Multi-pass membrane protein</topology>
    </subcellularLocation>
</comment>
<evidence type="ECO:0000256" key="3">
    <source>
        <dbReference type="ARBA" id="ARBA00022989"/>
    </source>
</evidence>
<keyword evidence="2 5" id="KW-0812">Transmembrane</keyword>
<feature type="transmembrane region" description="Helical" evidence="5">
    <location>
        <begin position="211"/>
        <end position="237"/>
    </location>
</feature>
<feature type="transmembrane region" description="Helical" evidence="5">
    <location>
        <begin position="178"/>
        <end position="199"/>
    </location>
</feature>
<keyword evidence="3 5" id="KW-1133">Transmembrane helix</keyword>
<evidence type="ECO:0000256" key="5">
    <source>
        <dbReference type="SAM" id="Phobius"/>
    </source>
</evidence>
<dbReference type="InterPro" id="IPR051598">
    <property type="entry name" value="TSUP/Inactive_protease-like"/>
</dbReference>
<dbReference type="AlphaFoldDB" id="A0A644UX65"/>
<evidence type="ECO:0000256" key="2">
    <source>
        <dbReference type="ARBA" id="ARBA00022692"/>
    </source>
</evidence>
<comment type="caution">
    <text evidence="6">The sequence shown here is derived from an EMBL/GenBank/DDBJ whole genome shotgun (WGS) entry which is preliminary data.</text>
</comment>
<feature type="transmembrane region" description="Helical" evidence="5">
    <location>
        <begin position="83"/>
        <end position="106"/>
    </location>
</feature>
<accession>A0A644UX65</accession>
<dbReference type="EMBL" id="VSSQ01000174">
    <property type="protein sequence ID" value="MPL83263.1"/>
    <property type="molecule type" value="Genomic_DNA"/>
</dbReference>
<evidence type="ECO:0000256" key="1">
    <source>
        <dbReference type="ARBA" id="ARBA00004141"/>
    </source>
</evidence>
<dbReference type="InterPro" id="IPR002781">
    <property type="entry name" value="TM_pro_TauE-like"/>
</dbReference>
<reference evidence="6" key="1">
    <citation type="submission" date="2019-08" db="EMBL/GenBank/DDBJ databases">
        <authorList>
            <person name="Kucharzyk K."/>
            <person name="Murdoch R.W."/>
            <person name="Higgins S."/>
            <person name="Loffler F."/>
        </authorList>
    </citation>
    <scope>NUCLEOTIDE SEQUENCE</scope>
</reference>
<organism evidence="6">
    <name type="scientific">bioreactor metagenome</name>
    <dbReference type="NCBI Taxonomy" id="1076179"/>
    <lineage>
        <taxon>unclassified sequences</taxon>
        <taxon>metagenomes</taxon>
        <taxon>ecological metagenomes</taxon>
    </lineage>
</organism>
<gene>
    <name evidence="6" type="ORF">SDC9_29213</name>
</gene>
<feature type="transmembrane region" description="Helical" evidence="5">
    <location>
        <begin position="249"/>
        <end position="267"/>
    </location>
</feature>
<feature type="transmembrane region" description="Helical" evidence="5">
    <location>
        <begin position="150"/>
        <end position="171"/>
    </location>
</feature>
<feature type="transmembrane region" description="Helical" evidence="5">
    <location>
        <begin position="48"/>
        <end position="71"/>
    </location>
</feature>
<evidence type="ECO:0000313" key="6">
    <source>
        <dbReference type="EMBL" id="MPL83263.1"/>
    </source>
</evidence>
<protein>
    <submittedName>
        <fullName evidence="6">Uncharacterized protein</fullName>
    </submittedName>
</protein>
<keyword evidence="4 5" id="KW-0472">Membrane</keyword>
<name>A0A644UX65_9ZZZZ</name>
<sequence length="269" mass="27809">MELLFICILIGTGLLAGFMSGLLGVGGGFLYAPAMFFVLRSSGVPGDIAILVAFGTSLAAAFPTVLTGAAGHTRKGNVVWRDALIMGVCGIVTGFIGGTVATFLPVQILTILFSVMLIIGAARLVTCLPSGTGERMAAPLAGGIGSTAGFMSGLLGVGGGTVLVPLMVIFGKFTMKKAAATSSAAIVFITLGGIISYLINGFSAGADLSAYGFYLIGYIDVMMWAILVITAIPMVIFAVKISCRVPDLWLRRIFFILMLVIAFQMLISG</sequence>